<organism evidence="2 3">
    <name type="scientific">Devosia albogilva</name>
    <dbReference type="NCBI Taxonomy" id="429726"/>
    <lineage>
        <taxon>Bacteria</taxon>
        <taxon>Pseudomonadati</taxon>
        <taxon>Pseudomonadota</taxon>
        <taxon>Alphaproteobacteria</taxon>
        <taxon>Hyphomicrobiales</taxon>
        <taxon>Devosiaceae</taxon>
        <taxon>Devosia</taxon>
    </lineage>
</organism>
<proteinExistence type="predicted"/>
<dbReference type="EMBL" id="JBHUNP010000001">
    <property type="protein sequence ID" value="MFD2649682.1"/>
    <property type="molecule type" value="Genomic_DNA"/>
</dbReference>
<dbReference type="RefSeq" id="WP_386835290.1">
    <property type="nucleotide sequence ID" value="NZ_JBHUNP010000001.1"/>
</dbReference>
<feature type="transmembrane region" description="Helical" evidence="1">
    <location>
        <begin position="81"/>
        <end position="100"/>
    </location>
</feature>
<feature type="transmembrane region" description="Helical" evidence="1">
    <location>
        <begin position="25"/>
        <end position="44"/>
    </location>
</feature>
<keyword evidence="1" id="KW-0812">Transmembrane</keyword>
<dbReference type="Proteomes" id="UP001597521">
    <property type="component" value="Unassembled WGS sequence"/>
</dbReference>
<evidence type="ECO:0000256" key="1">
    <source>
        <dbReference type="SAM" id="Phobius"/>
    </source>
</evidence>
<accession>A0ABW5QPL3</accession>
<gene>
    <name evidence="2" type="ORF">ACFSX5_17995</name>
</gene>
<keyword evidence="1" id="KW-1133">Transmembrane helix</keyword>
<comment type="caution">
    <text evidence="2">The sequence shown here is derived from an EMBL/GenBank/DDBJ whole genome shotgun (WGS) entry which is preliminary data.</text>
</comment>
<evidence type="ECO:0000313" key="3">
    <source>
        <dbReference type="Proteomes" id="UP001597521"/>
    </source>
</evidence>
<name>A0ABW5QPL3_9HYPH</name>
<feature type="transmembrane region" description="Helical" evidence="1">
    <location>
        <begin position="50"/>
        <end position="69"/>
    </location>
</feature>
<keyword evidence="3" id="KW-1185">Reference proteome</keyword>
<evidence type="ECO:0000313" key="2">
    <source>
        <dbReference type="EMBL" id="MFD2649682.1"/>
    </source>
</evidence>
<sequence length="102" mass="10867">MIANNNGAAFEHDGDLARLWNTLRVIGWCAVPLLLLLPAVAMQFTSEVQWTAMDFGFAGAVLVGAGGLLELVTRMTVRPALRFGAALVVGLVVMAIWAWAVA</sequence>
<reference evidence="3" key="1">
    <citation type="journal article" date="2019" name="Int. J. Syst. Evol. Microbiol.">
        <title>The Global Catalogue of Microorganisms (GCM) 10K type strain sequencing project: providing services to taxonomists for standard genome sequencing and annotation.</title>
        <authorList>
            <consortium name="The Broad Institute Genomics Platform"/>
            <consortium name="The Broad Institute Genome Sequencing Center for Infectious Disease"/>
            <person name="Wu L."/>
            <person name="Ma J."/>
        </authorList>
    </citation>
    <scope>NUCLEOTIDE SEQUENCE [LARGE SCALE GENOMIC DNA]</scope>
    <source>
        <strain evidence="3">CCM 7427</strain>
    </source>
</reference>
<protein>
    <submittedName>
        <fullName evidence="2">Uncharacterized protein</fullName>
    </submittedName>
</protein>
<keyword evidence="1" id="KW-0472">Membrane</keyword>